<feature type="compositionally biased region" description="Acidic residues" evidence="2">
    <location>
        <begin position="1010"/>
        <end position="1022"/>
    </location>
</feature>
<feature type="compositionally biased region" description="Polar residues" evidence="2">
    <location>
        <begin position="858"/>
        <end position="870"/>
    </location>
</feature>
<dbReference type="Proteomes" id="UP000606974">
    <property type="component" value="Unassembled WGS sequence"/>
</dbReference>
<reference evidence="4" key="1">
    <citation type="submission" date="2020-02" db="EMBL/GenBank/DDBJ databases">
        <authorList>
            <person name="Palmer J.M."/>
        </authorList>
    </citation>
    <scope>NUCLEOTIDE SEQUENCE</scope>
    <source>
        <strain evidence="4">EPUS1.4</strain>
        <tissue evidence="4">Thallus</tissue>
    </source>
</reference>
<organism evidence="4 5">
    <name type="scientific">Endocarpon pusillum</name>
    <dbReference type="NCBI Taxonomy" id="364733"/>
    <lineage>
        <taxon>Eukaryota</taxon>
        <taxon>Fungi</taxon>
        <taxon>Dikarya</taxon>
        <taxon>Ascomycota</taxon>
        <taxon>Pezizomycotina</taxon>
        <taxon>Eurotiomycetes</taxon>
        <taxon>Chaetothyriomycetidae</taxon>
        <taxon>Verrucariales</taxon>
        <taxon>Verrucariaceae</taxon>
        <taxon>Endocarpon</taxon>
    </lineage>
</organism>
<dbReference type="Pfam" id="PF17111">
    <property type="entry name" value="PigL_N"/>
    <property type="match status" value="1"/>
</dbReference>
<feature type="compositionally biased region" description="Basic and acidic residues" evidence="2">
    <location>
        <begin position="878"/>
        <end position="888"/>
    </location>
</feature>
<dbReference type="GO" id="GO:0006355">
    <property type="term" value="P:regulation of DNA-templated transcription"/>
    <property type="evidence" value="ECO:0007669"/>
    <property type="project" value="InterPro"/>
</dbReference>
<keyword evidence="1" id="KW-0175">Coiled coil</keyword>
<sequence>MAGVGEASAILTVAEAGFSLASKLKDLLDDYKSATNVIQSLRQELQTTSSSLENLGKLAEQNGLQNQNGVSDTRALTARCKKTISEIENLLKLESAPLSSALENPGREMTRSDRMKWAFSKPKVEVLRAELAALKLDIMLLYFTLMTFIAHTKGDQQRYKNKIPVVRRELQWANAKYEEMLSRAKRAEEKAGKSTRRKEPFRKPSFRESDKRGMEGYLAYLTQRDADRRERRRQEAFASRQQQEEQKRKNDEEREKKIRDAAVLEYKSQKKEEEEKAEEARQQSEDLLQKLLAKAGVEEDKVGLILKDLASTAHPPIVTLKKAEPPVQSQPETDNHPIPAAVGVGGSVLSRIFRRRTDIPSDQNTKSVFLEPDRSGANHKQVAEKPTFFESWVINQSSDTVSPVPISEELLSQLLGAQRGSERGPSLLRRYGLLGAFYQRAITDLCVRRDKRPGFYWELIYLKELGERKRTGLWRRVKEIACVHIVVRLEQAPSEEMMKETITAGQDISKKDNGPKTSHEQMADPSLEVPPLNSTKPLIEHIPEHMPGLDPDLPHKPKHDNVRETVQRKPRHYSGRKSGFGGPLLADIVERIIVDSSGVKGMKKVTTEVFKDAIDTRVVHESGYNFIEQGGMILIPEALNDSELNKMYEWSKSIRRMDSQASGWDHVKYGDNRAVRSPHITWDIPLPYSPSANTDDLAYQYRPRNENQVTFNEPVKRTLSQPGGSGFIVRRSGSWDDPSSGYSLAAKSPYYDSTGKELVKYKSPNTDVKDFAQNDERVRSLRRQQDFEFAQNSSSMGYPTRGGNDSRGIIFQNDYYESPEEYTDRDGNRLAYLPRSARQGTRSLANSARRHHARRQYESTTQGDGPSTGHTRSRHRGRLDESAHETHRPRSRERRRPMAYSHVRTHRTDRPGAPLDGSQYNDAHARDVSFMDVKEAPRKRELATFRSSLAENMPTGHDHSHMRARYNRTEVSAEREDDLSDSSAYDSTSDSGGREREDITLRVRKRSDTLESDTESTDNEDVMSPDKIIRSKDTMFDKGRVGIPVARRDSVVQLTDSEIIDQQLARYRDNQNAEATVDELAGTTAGDSLQILGGAVLPTPVEAASVEDISAAVLPGPDIPPGHTAESAVKPAEMRKKPSSPEACGLEQLSCTLKSHWLEEGKMTIVRGLSANYIATITPLTRNQSYHISLSYRAFNLQTATLLSAIGGQQYIISKGLHLDFLNGLNRQTVANAHDD</sequence>
<dbReference type="EMBL" id="JAACFV010000167">
    <property type="protein sequence ID" value="KAF7503669.1"/>
    <property type="molecule type" value="Genomic_DNA"/>
</dbReference>
<feature type="compositionally biased region" description="Basic and acidic residues" evidence="2">
    <location>
        <begin position="242"/>
        <end position="281"/>
    </location>
</feature>
<feature type="region of interest" description="Disordered" evidence="2">
    <location>
        <begin position="504"/>
        <end position="531"/>
    </location>
</feature>
<feature type="region of interest" description="Disordered" evidence="2">
    <location>
        <begin position="186"/>
        <end position="208"/>
    </location>
</feature>
<feature type="region of interest" description="Disordered" evidence="2">
    <location>
        <begin position="223"/>
        <end position="281"/>
    </location>
</feature>
<accession>A0A8H7A944</accession>
<evidence type="ECO:0000313" key="5">
    <source>
        <dbReference type="Proteomes" id="UP000606974"/>
    </source>
</evidence>
<evidence type="ECO:0000256" key="1">
    <source>
        <dbReference type="SAM" id="Coils"/>
    </source>
</evidence>
<dbReference type="PANTHER" id="PTHR36167:SF3">
    <property type="entry name" value="C2H2 FINGER DOMAIN TRANSCRIPTION FACTOR (EUROFUNG)-RELATED"/>
    <property type="match status" value="1"/>
</dbReference>
<feature type="compositionally biased region" description="Basic and acidic residues" evidence="2">
    <location>
        <begin position="992"/>
        <end position="1009"/>
    </location>
</feature>
<feature type="compositionally biased region" description="Basic and acidic residues" evidence="2">
    <location>
        <begin position="224"/>
        <end position="235"/>
    </location>
</feature>
<name>A0A8H7A944_9EURO</name>
<keyword evidence="5" id="KW-1185">Reference proteome</keyword>
<feature type="compositionally biased region" description="Low complexity" evidence="2">
    <location>
        <begin position="981"/>
        <end position="991"/>
    </location>
</feature>
<feature type="coiled-coil region" evidence="1">
    <location>
        <begin position="24"/>
        <end position="58"/>
    </location>
</feature>
<feature type="region of interest" description="Disordered" evidence="2">
    <location>
        <begin position="784"/>
        <end position="809"/>
    </location>
</feature>
<proteinExistence type="predicted"/>
<feature type="compositionally biased region" description="Basic residues" evidence="2">
    <location>
        <begin position="889"/>
        <end position="907"/>
    </location>
</feature>
<feature type="region of interest" description="Disordered" evidence="2">
    <location>
        <begin position="970"/>
        <end position="1022"/>
    </location>
</feature>
<comment type="caution">
    <text evidence="4">The sequence shown here is derived from an EMBL/GenBank/DDBJ whole genome shotgun (WGS) entry which is preliminary data.</text>
</comment>
<dbReference type="AlphaFoldDB" id="A0A8H7A944"/>
<dbReference type="InterPro" id="IPR039327">
    <property type="entry name" value="CON7-like"/>
</dbReference>
<feature type="region of interest" description="Disordered" evidence="2">
    <location>
        <begin position="1115"/>
        <end position="1141"/>
    </location>
</feature>
<evidence type="ECO:0000313" key="4">
    <source>
        <dbReference type="EMBL" id="KAF7503669.1"/>
    </source>
</evidence>
<evidence type="ECO:0000259" key="3">
    <source>
        <dbReference type="Pfam" id="PF17111"/>
    </source>
</evidence>
<protein>
    <recommendedName>
        <fullName evidence="3">Azaphilone pigments biosynthesis cluster protein L N-terminal domain-containing protein</fullName>
    </recommendedName>
</protein>
<gene>
    <name evidence="4" type="ORF">GJ744_003398</name>
</gene>
<dbReference type="InterPro" id="IPR031348">
    <property type="entry name" value="PigL_N"/>
</dbReference>
<feature type="domain" description="Azaphilone pigments biosynthesis cluster protein L N-terminal" evidence="3">
    <location>
        <begin position="4"/>
        <end position="191"/>
    </location>
</feature>
<dbReference type="PANTHER" id="PTHR36167">
    <property type="entry name" value="C2H2 FINGER DOMAIN TRANSCRIPTION FACTOR (EUROFUNG)-RELATED"/>
    <property type="match status" value="1"/>
</dbReference>
<dbReference type="OrthoDB" id="4496550at2759"/>
<feature type="region of interest" description="Disordered" evidence="2">
    <location>
        <begin position="834"/>
        <end position="923"/>
    </location>
</feature>
<evidence type="ECO:0000256" key="2">
    <source>
        <dbReference type="SAM" id="MobiDB-lite"/>
    </source>
</evidence>
<feature type="compositionally biased region" description="Basic and acidic residues" evidence="2">
    <location>
        <begin position="508"/>
        <end position="522"/>
    </location>
</feature>